<dbReference type="GO" id="GO:0004525">
    <property type="term" value="F:ribonuclease III activity"/>
    <property type="evidence" value="ECO:0007669"/>
    <property type="project" value="UniProtKB-UniRule"/>
</dbReference>
<dbReference type="KEGG" id="cinf:CINF_1091"/>
<dbReference type="PROSITE" id="PS00517">
    <property type="entry name" value="RNASE_3_1"/>
    <property type="match status" value="1"/>
</dbReference>
<feature type="region of interest" description="Disordered" evidence="16">
    <location>
        <begin position="228"/>
        <end position="248"/>
    </location>
</feature>
<sequence>MSGLEKLQKNLGYEFKDTKLLAHALEHKSTHSGLNNERLEFLGDAVLDLIVGEYLFKKFKNQHNEGDLSKLRAALVNEASFAKIAKMLEIGEFLHISPAEERNGGRNKPSLLSDALEATMGAIYLESGLEAVRKIFIKLLEKEYKNIDTSTLYKDYKTQLQELTQAHFGSLPSYELISTKGPDHKKIFEMALFLNGKQISTAQGDSKKQAEQASAKIALELLFAKSSTKPSKISNKKEPKSTKNKGTK</sequence>
<dbReference type="GO" id="GO:0046872">
    <property type="term" value="F:metal ion binding"/>
    <property type="evidence" value="ECO:0007669"/>
    <property type="project" value="UniProtKB-KW"/>
</dbReference>
<comment type="similarity">
    <text evidence="3">Belongs to the ribonuclease III family.</text>
</comment>
<keyword evidence="9 15" id="KW-0540">Nuclease</keyword>
<dbReference type="SUPFAM" id="SSF54768">
    <property type="entry name" value="dsRNA-binding domain-like"/>
    <property type="match status" value="1"/>
</dbReference>
<evidence type="ECO:0000256" key="4">
    <source>
        <dbReference type="ARBA" id="ARBA00011738"/>
    </source>
</evidence>
<dbReference type="Proteomes" id="UP000509414">
    <property type="component" value="Chromosome"/>
</dbReference>
<dbReference type="Gene3D" id="3.30.160.20">
    <property type="match status" value="1"/>
</dbReference>
<keyword evidence="15" id="KW-0699">rRNA-binding</keyword>
<dbReference type="GO" id="GO:0008033">
    <property type="term" value="P:tRNA processing"/>
    <property type="evidence" value="ECO:0007669"/>
    <property type="project" value="UniProtKB-KW"/>
</dbReference>
<evidence type="ECO:0000256" key="11">
    <source>
        <dbReference type="ARBA" id="ARBA00022759"/>
    </source>
</evidence>
<dbReference type="PANTHER" id="PTHR11207:SF0">
    <property type="entry name" value="RIBONUCLEASE 3"/>
    <property type="match status" value="1"/>
</dbReference>
<dbReference type="InterPro" id="IPR036389">
    <property type="entry name" value="RNase_III_sf"/>
</dbReference>
<dbReference type="SMART" id="SM00535">
    <property type="entry name" value="RIBOc"/>
    <property type="match status" value="1"/>
</dbReference>
<keyword evidence="6 15" id="KW-0698">rRNA processing</keyword>
<keyword evidence="5 15" id="KW-0963">Cytoplasm</keyword>
<feature type="binding site" evidence="15">
    <location>
        <position position="114"/>
    </location>
    <ligand>
        <name>Mg(2+)</name>
        <dbReference type="ChEBI" id="CHEBI:18420"/>
    </ligand>
</feature>
<comment type="subunit">
    <text evidence="4 15">Homodimer.</text>
</comment>
<dbReference type="SMART" id="SM00358">
    <property type="entry name" value="DSRM"/>
    <property type="match status" value="1"/>
</dbReference>
<gene>
    <name evidence="15 19" type="primary">rnc</name>
    <name evidence="19" type="ORF">CINF_1091</name>
</gene>
<dbReference type="CDD" id="cd00593">
    <property type="entry name" value="RIBOc"/>
    <property type="match status" value="1"/>
</dbReference>
<dbReference type="AlphaFoldDB" id="A0A7H9CJW8"/>
<evidence type="ECO:0000313" key="19">
    <source>
        <dbReference type="EMBL" id="QLI05585.1"/>
    </source>
</evidence>
<dbReference type="EMBL" id="CP049075">
    <property type="protein sequence ID" value="QLI05585.1"/>
    <property type="molecule type" value="Genomic_DNA"/>
</dbReference>
<evidence type="ECO:0000256" key="6">
    <source>
        <dbReference type="ARBA" id="ARBA00022552"/>
    </source>
</evidence>
<dbReference type="GO" id="GO:0003725">
    <property type="term" value="F:double-stranded RNA binding"/>
    <property type="evidence" value="ECO:0007669"/>
    <property type="project" value="TreeGrafter"/>
</dbReference>
<name>A0A7H9CJW8_9BACT</name>
<dbReference type="EC" id="3.1.26.3" evidence="15"/>
<comment type="function">
    <text evidence="15">Digests double-stranded RNA. Involved in the processing of primary rRNA transcript to yield the immediate precursors to the large and small rRNAs (23S and 16S). Processes some mRNAs, and tRNAs when they are encoded in the rRNA operon. Processes pre-crRNA and tracrRNA of type II CRISPR loci if present in the organism.</text>
</comment>
<keyword evidence="10 15" id="KW-0479">Metal-binding</keyword>
<evidence type="ECO:0000256" key="15">
    <source>
        <dbReference type="HAMAP-Rule" id="MF_00104"/>
    </source>
</evidence>
<organism evidence="19 20">
    <name type="scientific">Candidatus Campylobacter infans</name>
    <dbReference type="NCBI Taxonomy" id="2561898"/>
    <lineage>
        <taxon>Bacteria</taxon>
        <taxon>Pseudomonadati</taxon>
        <taxon>Campylobacterota</taxon>
        <taxon>Epsilonproteobacteria</taxon>
        <taxon>Campylobacterales</taxon>
        <taxon>Campylobacteraceae</taxon>
        <taxon>Campylobacter</taxon>
    </lineage>
</organism>
<dbReference type="GO" id="GO:0005737">
    <property type="term" value="C:cytoplasm"/>
    <property type="evidence" value="ECO:0007669"/>
    <property type="project" value="UniProtKB-SubCell"/>
</dbReference>
<dbReference type="InterPro" id="IPR011907">
    <property type="entry name" value="RNase_III"/>
</dbReference>
<keyword evidence="20" id="KW-1185">Reference proteome</keyword>
<evidence type="ECO:0000256" key="5">
    <source>
        <dbReference type="ARBA" id="ARBA00022490"/>
    </source>
</evidence>
<dbReference type="PROSITE" id="PS50137">
    <property type="entry name" value="DS_RBD"/>
    <property type="match status" value="1"/>
</dbReference>
<evidence type="ECO:0000256" key="1">
    <source>
        <dbReference type="ARBA" id="ARBA00000109"/>
    </source>
</evidence>
<dbReference type="GO" id="GO:0010468">
    <property type="term" value="P:regulation of gene expression"/>
    <property type="evidence" value="ECO:0007669"/>
    <property type="project" value="TreeGrafter"/>
</dbReference>
<evidence type="ECO:0000256" key="13">
    <source>
        <dbReference type="ARBA" id="ARBA00022842"/>
    </source>
</evidence>
<evidence type="ECO:0000256" key="9">
    <source>
        <dbReference type="ARBA" id="ARBA00022722"/>
    </source>
</evidence>
<evidence type="ECO:0000256" key="2">
    <source>
        <dbReference type="ARBA" id="ARBA00004496"/>
    </source>
</evidence>
<evidence type="ECO:0000313" key="20">
    <source>
        <dbReference type="Proteomes" id="UP000509414"/>
    </source>
</evidence>
<dbReference type="GO" id="GO:0019843">
    <property type="term" value="F:rRNA binding"/>
    <property type="evidence" value="ECO:0007669"/>
    <property type="project" value="UniProtKB-KW"/>
</dbReference>
<keyword evidence="12 15" id="KW-0378">Hydrolase</keyword>
<dbReference type="Gene3D" id="1.10.1520.10">
    <property type="entry name" value="Ribonuclease III domain"/>
    <property type="match status" value="1"/>
</dbReference>
<evidence type="ECO:0000259" key="17">
    <source>
        <dbReference type="PROSITE" id="PS50137"/>
    </source>
</evidence>
<evidence type="ECO:0000259" key="18">
    <source>
        <dbReference type="PROSITE" id="PS50142"/>
    </source>
</evidence>
<dbReference type="Pfam" id="PF14622">
    <property type="entry name" value="Ribonucleas_3_3"/>
    <property type="match status" value="1"/>
</dbReference>
<keyword evidence="14 15" id="KW-0694">RNA-binding</keyword>
<dbReference type="GO" id="GO:0006364">
    <property type="term" value="P:rRNA processing"/>
    <property type="evidence" value="ECO:0007669"/>
    <property type="project" value="UniProtKB-UniRule"/>
</dbReference>
<comment type="cofactor">
    <cofactor evidence="15">
        <name>Mg(2+)</name>
        <dbReference type="ChEBI" id="CHEBI:18420"/>
    </cofactor>
</comment>
<evidence type="ECO:0000256" key="3">
    <source>
        <dbReference type="ARBA" id="ARBA00010183"/>
    </source>
</evidence>
<evidence type="ECO:0000256" key="14">
    <source>
        <dbReference type="ARBA" id="ARBA00022884"/>
    </source>
</evidence>
<evidence type="ECO:0000256" key="7">
    <source>
        <dbReference type="ARBA" id="ARBA00022664"/>
    </source>
</evidence>
<dbReference type="FunFam" id="1.10.1520.10:FF:000001">
    <property type="entry name" value="Ribonuclease 3"/>
    <property type="match status" value="1"/>
</dbReference>
<dbReference type="Pfam" id="PF00035">
    <property type="entry name" value="dsrm"/>
    <property type="match status" value="1"/>
</dbReference>
<accession>A0A7H9CJW8</accession>
<feature type="domain" description="RNase III" evidence="18">
    <location>
        <begin position="4"/>
        <end position="128"/>
    </location>
</feature>
<keyword evidence="8 15" id="KW-0819">tRNA processing</keyword>
<feature type="binding site" evidence="15">
    <location>
        <position position="40"/>
    </location>
    <ligand>
        <name>Mg(2+)</name>
        <dbReference type="ChEBI" id="CHEBI:18420"/>
    </ligand>
</feature>
<dbReference type="CDD" id="cd10845">
    <property type="entry name" value="DSRM_RNAse_III_family"/>
    <property type="match status" value="1"/>
</dbReference>
<dbReference type="HAMAP" id="MF_00104">
    <property type="entry name" value="RNase_III"/>
    <property type="match status" value="1"/>
</dbReference>
<dbReference type="InterPro" id="IPR014720">
    <property type="entry name" value="dsRBD_dom"/>
</dbReference>
<dbReference type="SUPFAM" id="SSF69065">
    <property type="entry name" value="RNase III domain-like"/>
    <property type="match status" value="1"/>
</dbReference>
<keyword evidence="11 15" id="KW-0255">Endonuclease</keyword>
<dbReference type="PANTHER" id="PTHR11207">
    <property type="entry name" value="RIBONUCLEASE III"/>
    <property type="match status" value="1"/>
</dbReference>
<evidence type="ECO:0000256" key="16">
    <source>
        <dbReference type="SAM" id="MobiDB-lite"/>
    </source>
</evidence>
<proteinExistence type="inferred from homology"/>
<dbReference type="NCBIfam" id="TIGR02191">
    <property type="entry name" value="RNaseIII"/>
    <property type="match status" value="1"/>
</dbReference>
<evidence type="ECO:0000256" key="10">
    <source>
        <dbReference type="ARBA" id="ARBA00022723"/>
    </source>
</evidence>
<keyword evidence="13 15" id="KW-0460">Magnesium</keyword>
<evidence type="ECO:0000256" key="12">
    <source>
        <dbReference type="ARBA" id="ARBA00022801"/>
    </source>
</evidence>
<keyword evidence="7 15" id="KW-0507">mRNA processing</keyword>
<protein>
    <recommendedName>
        <fullName evidence="15">Ribonuclease 3</fullName>
        <ecNumber evidence="15">3.1.26.3</ecNumber>
    </recommendedName>
    <alternativeName>
        <fullName evidence="15">Ribonuclease III</fullName>
        <shortName evidence="15">RNase III</shortName>
    </alternativeName>
</protein>
<reference evidence="19 20" key="1">
    <citation type="submission" date="2020-02" db="EMBL/GenBank/DDBJ databases">
        <title>Complete genome sequence of the novel Campylobacter species Candidatus Campylobacter infans.</title>
        <authorList>
            <person name="Duim B."/>
            <person name="Zomer A."/>
            <person name="van der Graaf L."/>
            <person name="Wagenaar J."/>
        </authorList>
    </citation>
    <scope>NUCLEOTIDE SEQUENCE [LARGE SCALE GENOMIC DNA]</scope>
    <source>
        <strain evidence="19 20">19S00001</strain>
    </source>
</reference>
<feature type="binding site" evidence="15">
    <location>
        <position position="117"/>
    </location>
    <ligand>
        <name>Mg(2+)</name>
        <dbReference type="ChEBI" id="CHEBI:18420"/>
    </ligand>
</feature>
<dbReference type="GO" id="GO:0006397">
    <property type="term" value="P:mRNA processing"/>
    <property type="evidence" value="ECO:0007669"/>
    <property type="project" value="UniProtKB-UniRule"/>
</dbReference>
<dbReference type="PROSITE" id="PS50142">
    <property type="entry name" value="RNASE_3_2"/>
    <property type="match status" value="1"/>
</dbReference>
<dbReference type="GO" id="GO:0042802">
    <property type="term" value="F:identical protein binding"/>
    <property type="evidence" value="ECO:0007669"/>
    <property type="project" value="UniProtKB-ARBA"/>
</dbReference>
<evidence type="ECO:0000256" key="8">
    <source>
        <dbReference type="ARBA" id="ARBA00022694"/>
    </source>
</evidence>
<dbReference type="RefSeq" id="WP_179974788.1">
    <property type="nucleotide sequence ID" value="NZ_CP049075.1"/>
</dbReference>
<dbReference type="InterPro" id="IPR000999">
    <property type="entry name" value="RNase_III_dom"/>
</dbReference>
<feature type="domain" description="DRBM" evidence="17">
    <location>
        <begin position="155"/>
        <end position="224"/>
    </location>
</feature>
<feature type="active site" evidence="15">
    <location>
        <position position="117"/>
    </location>
</feature>
<comment type="subcellular location">
    <subcellularLocation>
        <location evidence="2 15">Cytoplasm</location>
    </subcellularLocation>
</comment>
<dbReference type="FunFam" id="3.30.160.20:FF:000003">
    <property type="entry name" value="Ribonuclease 3"/>
    <property type="match status" value="1"/>
</dbReference>
<feature type="active site" evidence="15">
    <location>
        <position position="44"/>
    </location>
</feature>
<comment type="catalytic activity">
    <reaction evidence="1 15">
        <text>Endonucleolytic cleavage to 5'-phosphomonoester.</text>
        <dbReference type="EC" id="3.1.26.3"/>
    </reaction>
</comment>